<organism evidence="1 2">
    <name type="scientific">Trichinella britovi</name>
    <name type="common">Parasitic roundworm</name>
    <dbReference type="NCBI Taxonomy" id="45882"/>
    <lineage>
        <taxon>Eukaryota</taxon>
        <taxon>Metazoa</taxon>
        <taxon>Ecdysozoa</taxon>
        <taxon>Nematoda</taxon>
        <taxon>Enoplea</taxon>
        <taxon>Dorylaimia</taxon>
        <taxon>Trichinellida</taxon>
        <taxon>Trichinellidae</taxon>
        <taxon>Trichinella</taxon>
    </lineage>
</organism>
<reference evidence="1 2" key="1">
    <citation type="submission" date="2015-01" db="EMBL/GenBank/DDBJ databases">
        <title>Evolution of Trichinella species and genotypes.</title>
        <authorList>
            <person name="Korhonen P.K."/>
            <person name="Edoardo P."/>
            <person name="Giuseppe L.R."/>
            <person name="Gasser R.B."/>
        </authorList>
    </citation>
    <scope>NUCLEOTIDE SEQUENCE [LARGE SCALE GENOMIC DNA]</scope>
    <source>
        <strain evidence="1">ISS120</strain>
    </source>
</reference>
<proteinExistence type="predicted"/>
<accession>A0A0V1C4J4</accession>
<gene>
    <name evidence="1" type="ORF">T03_5085</name>
</gene>
<name>A0A0V1C4J4_TRIBR</name>
<comment type="caution">
    <text evidence="1">The sequence shown here is derived from an EMBL/GenBank/DDBJ whole genome shotgun (WGS) entry which is preliminary data.</text>
</comment>
<protein>
    <submittedName>
        <fullName evidence="1">Uncharacterized protein</fullName>
    </submittedName>
</protein>
<keyword evidence="2" id="KW-1185">Reference proteome</keyword>
<evidence type="ECO:0000313" key="2">
    <source>
        <dbReference type="Proteomes" id="UP000054653"/>
    </source>
</evidence>
<evidence type="ECO:0000313" key="1">
    <source>
        <dbReference type="EMBL" id="KRY44239.1"/>
    </source>
</evidence>
<sequence length="44" mass="5345">MVKPIRKRGRSWNKWDADEFRLALIRWFRNDFPGNSVYFSATVL</sequence>
<dbReference type="Proteomes" id="UP000054653">
    <property type="component" value="Unassembled WGS sequence"/>
</dbReference>
<dbReference type="EMBL" id="JYDI01000670">
    <property type="protein sequence ID" value="KRY44239.1"/>
    <property type="molecule type" value="Genomic_DNA"/>
</dbReference>
<dbReference type="AlphaFoldDB" id="A0A0V1C4J4"/>